<dbReference type="Gene3D" id="1.25.40.10">
    <property type="entry name" value="Tetratricopeptide repeat domain"/>
    <property type="match status" value="1"/>
</dbReference>
<dbReference type="EMBL" id="BDGJ01000079">
    <property type="protein sequence ID" value="GAW92428.1"/>
    <property type="molecule type" value="Genomic_DNA"/>
</dbReference>
<dbReference type="OrthoDB" id="2083476at2"/>
<accession>A0A1Z5HSM3</accession>
<evidence type="ECO:0000256" key="2">
    <source>
        <dbReference type="SAM" id="Coils"/>
    </source>
</evidence>
<gene>
    <name evidence="5" type="ORF">KKC1_15820</name>
</gene>
<keyword evidence="6" id="KW-1185">Reference proteome</keyword>
<keyword evidence="1" id="KW-0802">TPR repeat</keyword>
<evidence type="ECO:0000313" key="5">
    <source>
        <dbReference type="EMBL" id="GAW92428.1"/>
    </source>
</evidence>
<dbReference type="InterPro" id="IPR011990">
    <property type="entry name" value="TPR-like_helical_dom_sf"/>
</dbReference>
<protein>
    <submittedName>
        <fullName evidence="5">Copper amine oxidase</fullName>
    </submittedName>
</protein>
<dbReference type="Pfam" id="PF07833">
    <property type="entry name" value="Cu_amine_oxidN1"/>
    <property type="match status" value="1"/>
</dbReference>
<proteinExistence type="predicted"/>
<dbReference type="SUPFAM" id="SSF48452">
    <property type="entry name" value="TPR-like"/>
    <property type="match status" value="1"/>
</dbReference>
<feature type="compositionally biased region" description="Acidic residues" evidence="3">
    <location>
        <begin position="108"/>
        <end position="119"/>
    </location>
</feature>
<dbReference type="AlphaFoldDB" id="A0A1Z5HSM3"/>
<dbReference type="InterPro" id="IPR012854">
    <property type="entry name" value="Cu_amine_oxidase-like_N"/>
</dbReference>
<feature type="compositionally biased region" description="Basic and acidic residues" evidence="3">
    <location>
        <begin position="120"/>
        <end position="129"/>
    </location>
</feature>
<evidence type="ECO:0000313" key="6">
    <source>
        <dbReference type="Proteomes" id="UP000197032"/>
    </source>
</evidence>
<dbReference type="RefSeq" id="WP_088553787.1">
    <property type="nucleotide sequence ID" value="NZ_BDGJ01000079.1"/>
</dbReference>
<feature type="region of interest" description="Disordered" evidence="3">
    <location>
        <begin position="43"/>
        <end position="131"/>
    </location>
</feature>
<dbReference type="SUPFAM" id="SSF55383">
    <property type="entry name" value="Copper amine oxidase, domain N"/>
    <property type="match status" value="1"/>
</dbReference>
<feature type="compositionally biased region" description="Acidic residues" evidence="3">
    <location>
        <begin position="50"/>
        <end position="101"/>
    </location>
</feature>
<comment type="caution">
    <text evidence="5">The sequence shown here is derived from an EMBL/GenBank/DDBJ whole genome shotgun (WGS) entry which is preliminary data.</text>
</comment>
<dbReference type="PROSITE" id="PS50005">
    <property type="entry name" value="TPR"/>
    <property type="match status" value="1"/>
</dbReference>
<feature type="domain" description="Copper amine oxidase-like N-terminal" evidence="4">
    <location>
        <begin position="268"/>
        <end position="374"/>
    </location>
</feature>
<dbReference type="Proteomes" id="UP000197032">
    <property type="component" value="Unassembled WGS sequence"/>
</dbReference>
<evidence type="ECO:0000259" key="4">
    <source>
        <dbReference type="Pfam" id="PF07833"/>
    </source>
</evidence>
<dbReference type="Gene3D" id="3.30.457.10">
    <property type="entry name" value="Copper amine oxidase-like, N-terminal domain"/>
    <property type="match status" value="1"/>
</dbReference>
<sequence length="375" mass="42462">MKGWRSLVALLLVNLLIFGMATVTLGEVTSVSSNDTGTVSKELAASQGDDTQEVQEVAGEEVQEEEADSEEDELDVEVEEEEEIDNEENELDVDIEEEEDSDLKQDAELEDKEDMDEAKEENGEKEEKPLHRKGLFRALERVLKHAGPVAQVTLLEKAYQQDPEAALEIVEKVLEEQQERIEQRTEMMEEVLETLDEIREEAQSEVKDKQKKVLKDLAKAYLKLGKAMEAVQSLEQALTADPHDREAYKQVGKLYRKMLKKQGIITYFKGKKAEFDVEPQLENGRTLVPFRALAEALGAEVQWDPSTRTVTVTKGNRTVELVVNSIRARVDGKEYILDVPARVVRGRTLVPIRFLSESLEANVDWLPEEQVVIVN</sequence>
<organism evidence="5 6">
    <name type="scientific">Calderihabitans maritimus</name>
    <dbReference type="NCBI Taxonomy" id="1246530"/>
    <lineage>
        <taxon>Bacteria</taxon>
        <taxon>Bacillati</taxon>
        <taxon>Bacillota</taxon>
        <taxon>Clostridia</taxon>
        <taxon>Neomoorellales</taxon>
        <taxon>Calderihabitantaceae</taxon>
        <taxon>Calderihabitans</taxon>
    </lineage>
</organism>
<dbReference type="InterPro" id="IPR019734">
    <property type="entry name" value="TPR_rpt"/>
</dbReference>
<keyword evidence="2" id="KW-0175">Coiled coil</keyword>
<evidence type="ECO:0000256" key="3">
    <source>
        <dbReference type="SAM" id="MobiDB-lite"/>
    </source>
</evidence>
<dbReference type="InterPro" id="IPR036582">
    <property type="entry name" value="Mao_N_sf"/>
</dbReference>
<reference evidence="6" key="1">
    <citation type="journal article" date="2017" name="Appl. Environ. Microbiol.">
        <title>Genomic analysis of Calderihabitans maritimus KKC1, a thermophilic hydrogenogenic carboxydotrophic bacterium isolated from marine sediment.</title>
        <authorList>
            <person name="Omae K."/>
            <person name="Yoneda Y."/>
            <person name="Fukuyama Y."/>
            <person name="Yoshida T."/>
            <person name="Sako Y."/>
        </authorList>
    </citation>
    <scope>NUCLEOTIDE SEQUENCE [LARGE SCALE GENOMIC DNA]</scope>
    <source>
        <strain evidence="6">KKC1</strain>
    </source>
</reference>
<evidence type="ECO:0000256" key="1">
    <source>
        <dbReference type="PROSITE-ProRule" id="PRU00339"/>
    </source>
</evidence>
<feature type="coiled-coil region" evidence="2">
    <location>
        <begin position="167"/>
        <end position="212"/>
    </location>
</feature>
<feature type="repeat" description="TPR" evidence="1">
    <location>
        <begin position="211"/>
        <end position="244"/>
    </location>
</feature>
<name>A0A1Z5HSM3_9FIRM</name>